<keyword evidence="1" id="KW-0472">Membrane</keyword>
<accession>A0A5T5YHA6</accession>
<evidence type="ECO:0000313" key="2">
    <source>
        <dbReference type="EMBL" id="EBM3647013.1"/>
    </source>
</evidence>
<keyword evidence="1" id="KW-0812">Transmembrane</keyword>
<dbReference type="EMBL" id="AAGCHW010000049">
    <property type="protein sequence ID" value="EBM3647013.1"/>
    <property type="molecule type" value="Genomic_DNA"/>
</dbReference>
<keyword evidence="1" id="KW-1133">Transmembrane helix</keyword>
<sequence>LCEQRQTSPEFSLWFDRFSFIAMILLHLLVCDTVVSEKAADELFHKNSHLEVLMSEIVVKNCAIRTEKSNPQ</sequence>
<organism evidence="2">
    <name type="scientific">Salmonella enterica</name>
    <name type="common">Salmonella choleraesuis</name>
    <dbReference type="NCBI Taxonomy" id="28901"/>
    <lineage>
        <taxon>Bacteria</taxon>
        <taxon>Pseudomonadati</taxon>
        <taxon>Pseudomonadota</taxon>
        <taxon>Gammaproteobacteria</taxon>
        <taxon>Enterobacterales</taxon>
        <taxon>Enterobacteriaceae</taxon>
        <taxon>Salmonella</taxon>
    </lineage>
</organism>
<reference evidence="2" key="1">
    <citation type="submission" date="2018-08" db="EMBL/GenBank/DDBJ databases">
        <authorList>
            <consortium name="PulseNet: The National Subtyping Network for Foodborne Disease Surveillance"/>
            <person name="Tarr C.L."/>
            <person name="Trees E."/>
            <person name="Katz L.S."/>
            <person name="Carleton-Romer H.A."/>
            <person name="Stroika S."/>
            <person name="Kucerova Z."/>
            <person name="Roache K.F."/>
            <person name="Sabol A.L."/>
            <person name="Besser J."/>
            <person name="Gerner-Smidt P."/>
        </authorList>
    </citation>
    <scope>NUCLEOTIDE SEQUENCE</scope>
    <source>
        <strain evidence="2">PNUSAS048855</strain>
    </source>
</reference>
<protein>
    <submittedName>
        <fullName evidence="2">Uncharacterized protein</fullName>
    </submittedName>
</protein>
<feature type="transmembrane region" description="Helical" evidence="1">
    <location>
        <begin position="18"/>
        <end position="35"/>
    </location>
</feature>
<gene>
    <name evidence="2" type="ORF">DXW22_17060</name>
</gene>
<name>A0A5T5YHA6_SALER</name>
<evidence type="ECO:0000256" key="1">
    <source>
        <dbReference type="SAM" id="Phobius"/>
    </source>
</evidence>
<feature type="non-terminal residue" evidence="2">
    <location>
        <position position="1"/>
    </location>
</feature>
<proteinExistence type="predicted"/>
<comment type="caution">
    <text evidence="2">The sequence shown here is derived from an EMBL/GenBank/DDBJ whole genome shotgun (WGS) entry which is preliminary data.</text>
</comment>
<dbReference type="AlphaFoldDB" id="A0A5T5YHA6"/>